<accession>A0ACD5Z5F2</accession>
<evidence type="ECO:0000313" key="2">
    <source>
        <dbReference type="Proteomes" id="UP001732700"/>
    </source>
</evidence>
<reference evidence="1" key="2">
    <citation type="submission" date="2025-09" db="UniProtKB">
        <authorList>
            <consortium name="EnsemblPlants"/>
        </authorList>
    </citation>
    <scope>IDENTIFICATION</scope>
</reference>
<evidence type="ECO:0000313" key="1">
    <source>
        <dbReference type="EnsemblPlants" id="AVESA.00010b.r2.6CG1106710.1.CDS"/>
    </source>
</evidence>
<dbReference type="Proteomes" id="UP001732700">
    <property type="component" value="Chromosome 6C"/>
</dbReference>
<proteinExistence type="predicted"/>
<sequence length="843" mass="89571">MQHSHRSSSPRLVDSKPPPRPSRVVAYKYAPPPSPSHSPPANQNFPQQIASEDRSMAAVRSMASLGIAAFLLCALLLLQFAQPSTAQKRSYVVYLGEHAHGSQLHDLAAVDLAGLEEKATNSHSELLATVLGDKAKAQDAIFYSYTKHINGFAANLDAAEAAEIARLPEVVSVFPNRGHQLHTTRSWQFLGLAGPGGAPRGASWRKAKFGDGVIIGNLDTGVWPESESFRDHGLGPVPKSWKGTCDKGKDENFHCNGKLIGARYFNKGYISGGGELNGSEYYTPRDSEGHGTHTLSTAGGASSPDASVFGYGNGTASGGSPRARVAAYRVCYKPVNGSSCYDADILAAFDAAIHDGVHILSVSLGGDGEAYDFFEDGIAIGSFHAVRRNISVVLSAGNSGPKPGSISNLAPWMFTVAASTMDREFPSYVVFNGTKIEGQSLSETSLSGKKPYPMIDSAQAAAAGKAQEEAQICLPGSLDPKKVSGKIVVCLRGSNARVAKGLTVLQAGGAGMVLANDDISGNEVIADAHVLPATHIKYRDGLLLYSYLKSTKSPVGFVEKPVTSLMTKPAPYMAAFSSQGPNPVNPEILKPDITAPGVSVIAAWTRAVAPTDLTFDKRRVAYSTQSGTSMSCPHVSGIVGLMKALHPEWSPAAIKSAIMTTAIDVDNKGESILNASFVPAGPFGHGAGHVWPSRAMNPGLVYDLGPEQYLDFLCALRYNATVLAMFNGEPYKCPEKLPKLEDLNYPSITVVNVTASGTTVKRTVKNVGWPGVYKALVRQPAGVHVDVNPAVLEFKKIGEEKTFEVKFEVKNAKLAHHYSFGSLLWTNGKKFVKSPIVVHTAAA</sequence>
<keyword evidence="2" id="KW-1185">Reference proteome</keyword>
<organism evidence="1 2">
    <name type="scientific">Avena sativa</name>
    <name type="common">Oat</name>
    <dbReference type="NCBI Taxonomy" id="4498"/>
    <lineage>
        <taxon>Eukaryota</taxon>
        <taxon>Viridiplantae</taxon>
        <taxon>Streptophyta</taxon>
        <taxon>Embryophyta</taxon>
        <taxon>Tracheophyta</taxon>
        <taxon>Spermatophyta</taxon>
        <taxon>Magnoliopsida</taxon>
        <taxon>Liliopsida</taxon>
        <taxon>Poales</taxon>
        <taxon>Poaceae</taxon>
        <taxon>BOP clade</taxon>
        <taxon>Pooideae</taxon>
        <taxon>Poodae</taxon>
        <taxon>Poeae</taxon>
        <taxon>Poeae Chloroplast Group 1 (Aveneae type)</taxon>
        <taxon>Aveninae</taxon>
        <taxon>Avena</taxon>
    </lineage>
</organism>
<protein>
    <submittedName>
        <fullName evidence="1">Uncharacterized protein</fullName>
    </submittedName>
</protein>
<dbReference type="EnsemblPlants" id="AVESA.00010b.r2.6CG1106710.1">
    <property type="protein sequence ID" value="AVESA.00010b.r2.6CG1106710.1.CDS"/>
    <property type="gene ID" value="AVESA.00010b.r2.6CG1106710"/>
</dbReference>
<name>A0ACD5Z5F2_AVESA</name>
<reference evidence="1" key="1">
    <citation type="submission" date="2021-05" db="EMBL/GenBank/DDBJ databases">
        <authorList>
            <person name="Scholz U."/>
            <person name="Mascher M."/>
            <person name="Fiebig A."/>
        </authorList>
    </citation>
    <scope>NUCLEOTIDE SEQUENCE [LARGE SCALE GENOMIC DNA]</scope>
</reference>